<dbReference type="PIRSF" id="PIRSF000388">
    <property type="entry name" value="Pantoate_hydroxy_MeTrfase"/>
    <property type="match status" value="1"/>
</dbReference>
<dbReference type="PANTHER" id="PTHR20881:SF0">
    <property type="entry name" value="3-METHYL-2-OXOBUTANOATE HYDROXYMETHYLTRANSFERASE"/>
    <property type="match status" value="1"/>
</dbReference>
<comment type="function">
    <text evidence="6">Catalyzes the reversible reaction in which hydroxymethyl group from 5,10-methylenetetrahydrofolate is transferred onto alpha-ketoisovalerate to form ketopantoate.</text>
</comment>
<dbReference type="RefSeq" id="WP_127027941.1">
    <property type="nucleotide sequence ID" value="NZ_RYFG02000113.1"/>
</dbReference>
<comment type="pathway">
    <text evidence="6">Cofactor biosynthesis; (R)-pantothenate biosynthesis; (R)-pantoate from 3-methyl-2-oxobutanoate: step 1/2.</text>
</comment>
<gene>
    <name evidence="6 7" type="primary">panB</name>
    <name evidence="7" type="ORF">EKO24_017285</name>
</gene>
<keyword evidence="5 6" id="KW-0479">Metal-binding</keyword>
<keyword evidence="3 6" id="KW-0566">Pantothenate biosynthesis</keyword>
<keyword evidence="6" id="KW-0963">Cytoplasm</keyword>
<comment type="catalytic activity">
    <reaction evidence="6">
        <text>(6R)-5,10-methylene-5,6,7,8-tetrahydrofolate + 3-methyl-2-oxobutanoate + H2O = 2-dehydropantoate + (6S)-5,6,7,8-tetrahydrofolate</text>
        <dbReference type="Rhea" id="RHEA:11824"/>
        <dbReference type="ChEBI" id="CHEBI:11561"/>
        <dbReference type="ChEBI" id="CHEBI:11851"/>
        <dbReference type="ChEBI" id="CHEBI:15377"/>
        <dbReference type="ChEBI" id="CHEBI:15636"/>
        <dbReference type="ChEBI" id="CHEBI:57453"/>
        <dbReference type="EC" id="2.1.2.11"/>
    </reaction>
</comment>
<dbReference type="EC" id="2.1.2.11" evidence="6"/>
<dbReference type="Proteomes" id="UP000733744">
    <property type="component" value="Unassembled WGS sequence"/>
</dbReference>
<dbReference type="Gene3D" id="3.20.20.60">
    <property type="entry name" value="Phosphoenolpyruvate-binding domains"/>
    <property type="match status" value="1"/>
</dbReference>
<feature type="binding site" evidence="6">
    <location>
        <position position="124"/>
    </location>
    <ligand>
        <name>Mg(2+)</name>
        <dbReference type="ChEBI" id="CHEBI:18420"/>
    </ligand>
</feature>
<proteinExistence type="inferred from homology"/>
<evidence type="ECO:0000256" key="2">
    <source>
        <dbReference type="ARBA" id="ARBA00011424"/>
    </source>
</evidence>
<organism evidence="7 8">
    <name type="scientific">Candidatus Methylobacter oryzae</name>
    <dbReference type="NCBI Taxonomy" id="2497749"/>
    <lineage>
        <taxon>Bacteria</taxon>
        <taxon>Pseudomonadati</taxon>
        <taxon>Pseudomonadota</taxon>
        <taxon>Gammaproteobacteria</taxon>
        <taxon>Methylococcales</taxon>
        <taxon>Methylococcaceae</taxon>
        <taxon>Methylobacter</taxon>
    </lineage>
</organism>
<dbReference type="InterPro" id="IPR003700">
    <property type="entry name" value="Pantoate_hydroxy_MeTrfase"/>
</dbReference>
<sequence>MNQYLSTGTLKPLSITDLAAMKQRGEKISCLTAYDASFSALIDKVGIDMILVGDSLGMVIQGHSTTLPVTIKDMVYHTHCVSKARQRAFIVADLPFMSYASPIIAAKNAAKLMQIGGAQMVKLEGPKFECVSFLVDQGIPVCGHLGLLPQSVNQLGSYKVQGKELAAAEKILTEAHQLQQAGASLLVLECIPASLAKEISSQLTIPIIGIGAGVDCDGQVLVLYDMLNIGPIKRPRFSRDFMNGANNIEEALNTYHQSVKQSLFPSIDHSF</sequence>
<feature type="binding site" evidence="6">
    <location>
        <position position="93"/>
    </location>
    <ligand>
        <name>Mg(2+)</name>
        <dbReference type="ChEBI" id="CHEBI:18420"/>
    </ligand>
</feature>
<comment type="cofactor">
    <cofactor evidence="6">
        <name>Mg(2+)</name>
        <dbReference type="ChEBI" id="CHEBI:18420"/>
    </cofactor>
    <text evidence="6">Binds 1 Mg(2+) ion per subunit.</text>
</comment>
<accession>A0ABY3C6U5</accession>
<evidence type="ECO:0000256" key="4">
    <source>
        <dbReference type="ARBA" id="ARBA00022679"/>
    </source>
</evidence>
<keyword evidence="4 6" id="KW-0808">Transferase</keyword>
<comment type="subcellular location">
    <subcellularLocation>
        <location evidence="6">Cytoplasm</location>
    </subcellularLocation>
</comment>
<dbReference type="InterPro" id="IPR040442">
    <property type="entry name" value="Pyrv_kinase-like_dom_sf"/>
</dbReference>
<reference evidence="7 8" key="1">
    <citation type="journal article" date="2019" name="Antonie Van Leeuwenhoek">
        <title>Description of 'Ca. Methylobacter oryzae' KRF1, a novel species from the environmentally important Methylobacter clade 2.</title>
        <authorList>
            <person name="Khatri K."/>
            <person name="Mohite J.A."/>
            <person name="Pandit P.S."/>
            <person name="Bahulikar R."/>
            <person name="Rahalkar M.C."/>
        </authorList>
    </citation>
    <scope>NUCLEOTIDE SEQUENCE [LARGE SCALE GENOMIC DNA]</scope>
    <source>
        <strain evidence="7 8">KRF1</strain>
    </source>
</reference>
<feature type="binding site" evidence="6">
    <location>
        <position position="54"/>
    </location>
    <ligand>
        <name>Mg(2+)</name>
        <dbReference type="ChEBI" id="CHEBI:18420"/>
    </ligand>
</feature>
<feature type="binding site" evidence="6">
    <location>
        <position position="93"/>
    </location>
    <ligand>
        <name>3-methyl-2-oxobutanoate</name>
        <dbReference type="ChEBI" id="CHEBI:11851"/>
    </ligand>
</feature>
<dbReference type="CDD" id="cd06557">
    <property type="entry name" value="KPHMT-like"/>
    <property type="match status" value="1"/>
</dbReference>
<evidence type="ECO:0000313" key="8">
    <source>
        <dbReference type="Proteomes" id="UP000733744"/>
    </source>
</evidence>
<comment type="subunit">
    <text evidence="2 6">Homodecamer; pentamer of dimers.</text>
</comment>
<evidence type="ECO:0000256" key="5">
    <source>
        <dbReference type="ARBA" id="ARBA00022723"/>
    </source>
</evidence>
<feature type="binding site" evidence="6">
    <location>
        <position position="122"/>
    </location>
    <ligand>
        <name>3-methyl-2-oxobutanoate</name>
        <dbReference type="ChEBI" id="CHEBI:11851"/>
    </ligand>
</feature>
<evidence type="ECO:0000256" key="3">
    <source>
        <dbReference type="ARBA" id="ARBA00022655"/>
    </source>
</evidence>
<keyword evidence="6" id="KW-0460">Magnesium</keyword>
<dbReference type="NCBIfam" id="TIGR00222">
    <property type="entry name" value="panB"/>
    <property type="match status" value="1"/>
</dbReference>
<feature type="active site" description="Proton acceptor" evidence="6">
    <location>
        <position position="189"/>
    </location>
</feature>
<comment type="similarity">
    <text evidence="1 6">Belongs to the PanB family.</text>
</comment>
<protein>
    <recommendedName>
        <fullName evidence="6">3-methyl-2-oxobutanoate hydroxymethyltransferase</fullName>
        <ecNumber evidence="6">2.1.2.11</ecNumber>
    </recommendedName>
    <alternativeName>
        <fullName evidence="6">Ketopantoate hydroxymethyltransferase</fullName>
        <shortName evidence="6">KPHMT</shortName>
    </alternativeName>
</protein>
<dbReference type="EMBL" id="RYFG02000113">
    <property type="protein sequence ID" value="TRW91327.1"/>
    <property type="molecule type" value="Genomic_DNA"/>
</dbReference>
<feature type="binding site" evidence="6">
    <location>
        <begin position="54"/>
        <end position="55"/>
    </location>
    <ligand>
        <name>3-methyl-2-oxobutanoate</name>
        <dbReference type="ChEBI" id="CHEBI:11851"/>
    </ligand>
</feature>
<keyword evidence="8" id="KW-1185">Reference proteome</keyword>
<dbReference type="GO" id="GO:0003864">
    <property type="term" value="F:3-methyl-2-oxobutanoate hydroxymethyltransferase activity"/>
    <property type="evidence" value="ECO:0007669"/>
    <property type="project" value="UniProtKB-EC"/>
</dbReference>
<comment type="caution">
    <text evidence="7">The sequence shown here is derived from an EMBL/GenBank/DDBJ whole genome shotgun (WGS) entry which is preliminary data.</text>
</comment>
<dbReference type="PANTHER" id="PTHR20881">
    <property type="entry name" value="3-METHYL-2-OXOBUTANOATE HYDROXYMETHYLTRANSFERASE"/>
    <property type="match status" value="1"/>
</dbReference>
<dbReference type="NCBIfam" id="NF001452">
    <property type="entry name" value="PRK00311.1"/>
    <property type="match status" value="1"/>
</dbReference>
<evidence type="ECO:0000256" key="6">
    <source>
        <dbReference type="HAMAP-Rule" id="MF_00156"/>
    </source>
</evidence>
<dbReference type="Pfam" id="PF02548">
    <property type="entry name" value="Pantoate_transf"/>
    <property type="match status" value="1"/>
</dbReference>
<name>A0ABY3C6U5_9GAMM</name>
<evidence type="ECO:0000313" key="7">
    <source>
        <dbReference type="EMBL" id="TRW91327.1"/>
    </source>
</evidence>
<dbReference type="HAMAP" id="MF_00156">
    <property type="entry name" value="PanB"/>
    <property type="match status" value="1"/>
</dbReference>
<evidence type="ECO:0000256" key="1">
    <source>
        <dbReference type="ARBA" id="ARBA00008676"/>
    </source>
</evidence>
<dbReference type="SUPFAM" id="SSF51621">
    <property type="entry name" value="Phosphoenolpyruvate/pyruvate domain"/>
    <property type="match status" value="1"/>
</dbReference>
<dbReference type="InterPro" id="IPR015813">
    <property type="entry name" value="Pyrv/PenolPyrv_kinase-like_dom"/>
</dbReference>